<proteinExistence type="predicted"/>
<organism evidence="1 2">
    <name type="scientific">Caldibacillus debilis</name>
    <dbReference type="NCBI Taxonomy" id="301148"/>
    <lineage>
        <taxon>Bacteria</taxon>
        <taxon>Bacillati</taxon>
        <taxon>Bacillota</taxon>
        <taxon>Bacilli</taxon>
        <taxon>Bacillales</taxon>
        <taxon>Bacillaceae</taxon>
        <taxon>Caldibacillus</taxon>
    </lineage>
</organism>
<dbReference type="Proteomes" id="UP000257014">
    <property type="component" value="Unassembled WGS sequence"/>
</dbReference>
<sequence>MQTVWMLMPKLESAERDAYYEEIWKQPFACRFMAKGDGSPGMPKEAGKGNGQMLENQRSMPMDLQKKLETLEYHQELLLQIVENPREEFSKIIVRRKLSRGEVEALFRLCEEMSIKMEEQKAEGLVYFAPLFQEFSFRLNRKLDARETVEALRKQALFSPLMDEFRKYF</sequence>
<dbReference type="Gene3D" id="1.10.3750.10">
    <property type="entry name" value="YhaI-like"/>
    <property type="match status" value="1"/>
</dbReference>
<dbReference type="Pfam" id="PF08963">
    <property type="entry name" value="DUF1878"/>
    <property type="match status" value="1"/>
</dbReference>
<comment type="caution">
    <text evidence="1">The sequence shown here is derived from an EMBL/GenBank/DDBJ whole genome shotgun (WGS) entry which is preliminary data.</text>
</comment>
<dbReference type="EMBL" id="QEWE01000018">
    <property type="protein sequence ID" value="REJ28101.1"/>
    <property type="molecule type" value="Genomic_DNA"/>
</dbReference>
<dbReference type="AlphaFoldDB" id="A0A3E0K4G3"/>
<reference evidence="1 2" key="1">
    <citation type="submission" date="2018-03" db="EMBL/GenBank/DDBJ databases">
        <authorList>
            <person name="Keele B.F."/>
        </authorList>
    </citation>
    <scope>NUCLEOTIDE SEQUENCE [LARGE SCALE GENOMIC DNA]</scope>
    <source>
        <strain evidence="1">ZCTH4_d</strain>
    </source>
</reference>
<protein>
    <submittedName>
        <fullName evidence="1">Uncharacterized protein</fullName>
    </submittedName>
</protein>
<evidence type="ECO:0000313" key="2">
    <source>
        <dbReference type="Proteomes" id="UP000257014"/>
    </source>
</evidence>
<evidence type="ECO:0000313" key="1">
    <source>
        <dbReference type="EMBL" id="REJ28101.1"/>
    </source>
</evidence>
<dbReference type="InterPro" id="IPR015058">
    <property type="entry name" value="DUF1878"/>
</dbReference>
<name>A0A3E0K4G3_9BACI</name>
<dbReference type="SUPFAM" id="SSF109915">
    <property type="entry name" value="Hypothetical protein YhaI"/>
    <property type="match status" value="1"/>
</dbReference>
<accession>A0A3E0K4G3</accession>
<dbReference type="InterPro" id="IPR035945">
    <property type="entry name" value="YhaI-like_sf"/>
</dbReference>
<gene>
    <name evidence="1" type="ORF">C6P37_09675</name>
</gene>